<proteinExistence type="predicted"/>
<evidence type="ECO:0008006" key="3">
    <source>
        <dbReference type="Google" id="ProtNLM"/>
    </source>
</evidence>
<evidence type="ECO:0000313" key="2">
    <source>
        <dbReference type="Proteomes" id="UP001320148"/>
    </source>
</evidence>
<keyword evidence="2" id="KW-1185">Reference proteome</keyword>
<accession>A0ABN6F6A3</accession>
<evidence type="ECO:0000313" key="1">
    <source>
        <dbReference type="EMBL" id="BCS97902.1"/>
    </source>
</evidence>
<reference evidence="1 2" key="1">
    <citation type="submission" date="2021-02" db="EMBL/GenBank/DDBJ databases">
        <title>Complete genome of Desulfoluna sp. strain ASN36.</title>
        <authorList>
            <person name="Takahashi A."/>
            <person name="Kojima H."/>
            <person name="Fukui M."/>
        </authorList>
    </citation>
    <scope>NUCLEOTIDE SEQUENCE [LARGE SCALE GENOMIC DNA]</scope>
    <source>
        <strain evidence="1 2">ASN36</strain>
    </source>
</reference>
<dbReference type="InterPro" id="IPR038678">
    <property type="entry name" value="Spondin_N_sf"/>
</dbReference>
<dbReference type="Gene3D" id="2.60.40.2130">
    <property type="entry name" value="F-spondin domain"/>
    <property type="match status" value="1"/>
</dbReference>
<dbReference type="InterPro" id="IPR009465">
    <property type="entry name" value="Spondin_N"/>
</dbReference>
<dbReference type="EMBL" id="AP024488">
    <property type="protein sequence ID" value="BCS97902.1"/>
    <property type="molecule type" value="Genomic_DNA"/>
</dbReference>
<dbReference type="PROSITE" id="PS51257">
    <property type="entry name" value="PROKAR_LIPOPROTEIN"/>
    <property type="match status" value="1"/>
</dbReference>
<dbReference type="NCBIfam" id="NF038123">
    <property type="entry name" value="NF038123_dom"/>
    <property type="match status" value="1"/>
</dbReference>
<dbReference type="Proteomes" id="UP001320148">
    <property type="component" value="Chromosome"/>
</dbReference>
<gene>
    <name evidence="1" type="ORF">DSLASN_35340</name>
</gene>
<dbReference type="RefSeq" id="WP_236889316.1">
    <property type="nucleotide sequence ID" value="NZ_AP024488.1"/>
</dbReference>
<protein>
    <recommendedName>
        <fullName evidence="3">Spondin domain-containing protein</fullName>
    </recommendedName>
</protein>
<name>A0ABN6F6A3_9BACT</name>
<sequence>MNSKPLLVAILSLALLTTACGPKKIRTPERPLEFKATIHNVSEASSIPTALSPGVWAIHTEPYPMYQAKKPDRDQGLESLAEDGVPDVLLANLLKMVDVAAAGIFDTPSDSKEPGPLAPGSSYTFTFRAMPGDYLSFATMFLQSNDLFFGSPCTGIPLFDEGAPLSGDITALVRLWDCGTEVNEVPGIGHYQAPRQKGPDMGAPEYLKVHVAIGEYPDVTDMIRVTIEPTTASTPHPPPMDIP</sequence>
<organism evidence="1 2">
    <name type="scientific">Desulfoluna limicola</name>
    <dbReference type="NCBI Taxonomy" id="2810562"/>
    <lineage>
        <taxon>Bacteria</taxon>
        <taxon>Pseudomonadati</taxon>
        <taxon>Thermodesulfobacteriota</taxon>
        <taxon>Desulfobacteria</taxon>
        <taxon>Desulfobacterales</taxon>
        <taxon>Desulfolunaceae</taxon>
        <taxon>Desulfoluna</taxon>
    </lineage>
</organism>